<keyword evidence="3" id="KW-1185">Reference proteome</keyword>
<dbReference type="InParanoid" id="A0A078A4Y0"/>
<name>A0A078A4Y0_STYLE</name>
<proteinExistence type="predicted"/>
<evidence type="ECO:0000313" key="3">
    <source>
        <dbReference type="Proteomes" id="UP000039865"/>
    </source>
</evidence>
<evidence type="ECO:0000313" key="2">
    <source>
        <dbReference type="EMBL" id="CDW77320.1"/>
    </source>
</evidence>
<feature type="region of interest" description="Disordered" evidence="1">
    <location>
        <begin position="77"/>
        <end position="99"/>
    </location>
</feature>
<sequence>MNSSQDTNLYQNDSDQQVRVNNKDDKQRIYEDQLRLFNEKLHQISQTNQYLNKKLQSQVEQLQFQNDQLLDEIHKLKQKSRQKRNYPNKDANQTRSKDVNQFRLKENVELKHNNSMINSVDPYHELERKISLKCRQNSVQFQNESNLKNHNLSQTLGTFSSNNQSSQSNKYIKPLNFQTPQKASSKSHHNSCLVSNEKSNSLTRPIFYLDFSRLQELNQTTQTQKKPFSIDNYPLEIKNADKTQNRTSKLNQRYNQDDYEDEDDKVSEKFFDALNTTQICIEDKIQSFLIGQKHDSELRNLAQKQSQNQRQSLLNITNYKGISQNIYEDIIPSKNPFSRQQNHCRNNSIL</sequence>
<reference evidence="2 3" key="1">
    <citation type="submission" date="2014-06" db="EMBL/GenBank/DDBJ databases">
        <authorList>
            <person name="Swart Estienne"/>
        </authorList>
    </citation>
    <scope>NUCLEOTIDE SEQUENCE [LARGE SCALE GENOMIC DNA]</scope>
    <source>
        <strain evidence="2 3">130c</strain>
    </source>
</reference>
<feature type="region of interest" description="Disordered" evidence="1">
    <location>
        <begin position="1"/>
        <end position="25"/>
    </location>
</feature>
<feature type="compositionally biased region" description="Basic residues" evidence="1">
    <location>
        <begin position="77"/>
        <end position="86"/>
    </location>
</feature>
<feature type="compositionally biased region" description="Polar residues" evidence="1">
    <location>
        <begin position="1"/>
        <end position="20"/>
    </location>
</feature>
<gene>
    <name evidence="2" type="primary">Contig17938.g19067</name>
    <name evidence="2" type="ORF">STYLEM_6280</name>
</gene>
<organism evidence="2 3">
    <name type="scientific">Stylonychia lemnae</name>
    <name type="common">Ciliate</name>
    <dbReference type="NCBI Taxonomy" id="5949"/>
    <lineage>
        <taxon>Eukaryota</taxon>
        <taxon>Sar</taxon>
        <taxon>Alveolata</taxon>
        <taxon>Ciliophora</taxon>
        <taxon>Intramacronucleata</taxon>
        <taxon>Spirotrichea</taxon>
        <taxon>Stichotrichia</taxon>
        <taxon>Sporadotrichida</taxon>
        <taxon>Oxytrichidae</taxon>
        <taxon>Stylonychinae</taxon>
        <taxon>Stylonychia</taxon>
    </lineage>
</organism>
<evidence type="ECO:0000256" key="1">
    <source>
        <dbReference type="SAM" id="MobiDB-lite"/>
    </source>
</evidence>
<dbReference type="EMBL" id="CCKQ01006037">
    <property type="protein sequence ID" value="CDW77320.1"/>
    <property type="molecule type" value="Genomic_DNA"/>
</dbReference>
<feature type="region of interest" description="Disordered" evidence="1">
    <location>
        <begin position="239"/>
        <end position="261"/>
    </location>
</feature>
<dbReference type="AlphaFoldDB" id="A0A078A4Y0"/>
<dbReference type="Proteomes" id="UP000039865">
    <property type="component" value="Unassembled WGS sequence"/>
</dbReference>
<protein>
    <submittedName>
        <fullName evidence="2">Uncharacterized protein</fullName>
    </submittedName>
</protein>
<accession>A0A078A4Y0</accession>
<feature type="compositionally biased region" description="Polar residues" evidence="1">
    <location>
        <begin position="245"/>
        <end position="254"/>
    </location>
</feature>